<gene>
    <name evidence="1" type="ORF">AN401_03070</name>
</gene>
<evidence type="ECO:0008006" key="3">
    <source>
        <dbReference type="Google" id="ProtNLM"/>
    </source>
</evidence>
<proteinExistence type="predicted"/>
<sequence length="125" mass="13665">MTPVQSQLWRLLKQPVWRCSHPERLPLAPAPAAEQAKVLLVLGQGKTLPARLESDLRLALGPDEARFLVMDETAWRAAGSPVAPVLLGLNLTAAVQGFAWHGSLPLTPAHKRQLWSRLCHLCSAP</sequence>
<accession>A0A291HLF8</accession>
<dbReference type="RefSeq" id="WP_096778513.1">
    <property type="nucleotide sequence ID" value="NZ_CP012621.1"/>
</dbReference>
<dbReference type="KEGG" id="zdf:AN401_03070"/>
<name>A0A291HLF8_9GAMM</name>
<evidence type="ECO:0000313" key="1">
    <source>
        <dbReference type="EMBL" id="ATG72963.1"/>
    </source>
</evidence>
<evidence type="ECO:0000313" key="2">
    <source>
        <dbReference type="Proteomes" id="UP000217763"/>
    </source>
</evidence>
<dbReference type="Proteomes" id="UP000217763">
    <property type="component" value="Chromosome"/>
</dbReference>
<keyword evidence="2" id="KW-1185">Reference proteome</keyword>
<reference evidence="2" key="1">
    <citation type="submission" date="2015-09" db="EMBL/GenBank/DDBJ databases">
        <authorList>
            <person name="Shao Z."/>
            <person name="Wang L."/>
        </authorList>
    </citation>
    <scope>NUCLEOTIDE SEQUENCE [LARGE SCALE GENOMIC DNA]</scope>
    <source>
        <strain evidence="2">F13-1</strain>
    </source>
</reference>
<dbReference type="AlphaFoldDB" id="A0A291HLF8"/>
<dbReference type="EMBL" id="CP012621">
    <property type="protein sequence ID" value="ATG72963.1"/>
    <property type="molecule type" value="Genomic_DNA"/>
</dbReference>
<protein>
    <recommendedName>
        <fullName evidence="3">DNA polymerase III subunit psi</fullName>
    </recommendedName>
</protein>
<organism evidence="1 2">
    <name type="scientific">Zobellella denitrificans</name>
    <dbReference type="NCBI Taxonomy" id="347534"/>
    <lineage>
        <taxon>Bacteria</taxon>
        <taxon>Pseudomonadati</taxon>
        <taxon>Pseudomonadota</taxon>
        <taxon>Gammaproteobacteria</taxon>
        <taxon>Aeromonadales</taxon>
        <taxon>Aeromonadaceae</taxon>
        <taxon>Zobellella</taxon>
    </lineage>
</organism>